<reference evidence="1 2" key="1">
    <citation type="submission" date="2017-09" db="EMBL/GenBank/DDBJ databases">
        <title>Complete genome sequence of Verrucomicrobial strain HZ-65, isolated from freshwater.</title>
        <authorList>
            <person name="Choi A."/>
        </authorList>
    </citation>
    <scope>NUCLEOTIDE SEQUENCE [LARGE SCALE GENOMIC DNA]</scope>
    <source>
        <strain evidence="1 2">HZ-65</strain>
    </source>
</reference>
<evidence type="ECO:0000313" key="1">
    <source>
        <dbReference type="EMBL" id="ATC63948.1"/>
    </source>
</evidence>
<dbReference type="AlphaFoldDB" id="A0A290QF41"/>
<keyword evidence="2" id="KW-1185">Reference proteome</keyword>
<dbReference type="KEGG" id="vbh:CMV30_08285"/>
<accession>A0A290QF41</accession>
<gene>
    <name evidence="1" type="ORF">CMV30_08285</name>
</gene>
<protein>
    <submittedName>
        <fullName evidence="1">Uncharacterized protein</fullName>
    </submittedName>
</protein>
<proteinExistence type="predicted"/>
<organism evidence="1 2">
    <name type="scientific">Nibricoccus aquaticus</name>
    <dbReference type="NCBI Taxonomy" id="2576891"/>
    <lineage>
        <taxon>Bacteria</taxon>
        <taxon>Pseudomonadati</taxon>
        <taxon>Verrucomicrobiota</taxon>
        <taxon>Opitutia</taxon>
        <taxon>Opitutales</taxon>
        <taxon>Opitutaceae</taxon>
        <taxon>Nibricoccus</taxon>
    </lineage>
</organism>
<dbReference type="Proteomes" id="UP000217265">
    <property type="component" value="Chromosome"/>
</dbReference>
<name>A0A290QF41_9BACT</name>
<dbReference type="EMBL" id="CP023344">
    <property type="protein sequence ID" value="ATC63948.1"/>
    <property type="molecule type" value="Genomic_DNA"/>
</dbReference>
<evidence type="ECO:0000313" key="2">
    <source>
        <dbReference type="Proteomes" id="UP000217265"/>
    </source>
</evidence>
<sequence>MRPLALRIAAIQIQLVRELNDSHIFLSQAAPVLKDAREPFASSTHEEDRKYFVPALGKSKIAQRTDQELKAIYDRFLSSGLFEAFLVASISAFEAFLLKVLREIISEYPGKLSISVPGVSACKTAPISTIFDASSLEEAQEAVIAEHLSGVFYAQPKAYLDYAKKIIGIEEPDDAFEQYLEMKATRDLLVHSDGVINSVYLAKAEPNARGNIGQRLVVDGNYFENSIAALKRIAGIIKRDSEGNFPVRKKEPKA</sequence>